<dbReference type="Proteomes" id="UP000027192">
    <property type="component" value="Unassembled WGS sequence"/>
</dbReference>
<dbReference type="Pfam" id="PF01618">
    <property type="entry name" value="MotA_ExbB"/>
    <property type="match status" value="1"/>
</dbReference>
<organism evidence="9 10">
    <name type="scientific">Photobacterium galatheae</name>
    <dbReference type="NCBI Taxonomy" id="1654360"/>
    <lineage>
        <taxon>Bacteria</taxon>
        <taxon>Pseudomonadati</taxon>
        <taxon>Pseudomonadota</taxon>
        <taxon>Gammaproteobacteria</taxon>
        <taxon>Vibrionales</taxon>
        <taxon>Vibrionaceae</taxon>
        <taxon>Photobacterium</taxon>
    </lineage>
</organism>
<evidence type="ECO:0000313" key="9">
    <source>
        <dbReference type="EMBL" id="KDM90889.1"/>
    </source>
</evidence>
<dbReference type="PANTHER" id="PTHR30625:SF3">
    <property type="entry name" value="TOL-PAL SYSTEM PROTEIN TOLQ"/>
    <property type="match status" value="1"/>
</dbReference>
<keyword evidence="6" id="KW-0813">Transport</keyword>
<dbReference type="PANTHER" id="PTHR30625">
    <property type="entry name" value="PROTEIN TOLQ"/>
    <property type="match status" value="1"/>
</dbReference>
<keyword evidence="6" id="KW-0653">Protein transport</keyword>
<comment type="caution">
    <text evidence="9">The sequence shown here is derived from an EMBL/GenBank/DDBJ whole genome shotgun (WGS) entry which is preliminary data.</text>
</comment>
<keyword evidence="3 7" id="KW-0812">Transmembrane</keyword>
<dbReference type="STRING" id="1654360.EA58_14105"/>
<evidence type="ECO:0000256" key="7">
    <source>
        <dbReference type="SAM" id="Phobius"/>
    </source>
</evidence>
<evidence type="ECO:0000256" key="3">
    <source>
        <dbReference type="ARBA" id="ARBA00022692"/>
    </source>
</evidence>
<comment type="similarity">
    <text evidence="6">Belongs to the exbB/tolQ family.</text>
</comment>
<evidence type="ECO:0000256" key="1">
    <source>
        <dbReference type="ARBA" id="ARBA00004651"/>
    </source>
</evidence>
<dbReference type="InterPro" id="IPR002898">
    <property type="entry name" value="MotA_ExbB_proton_chnl"/>
</dbReference>
<dbReference type="OrthoDB" id="9805133at2"/>
<gene>
    <name evidence="9" type="ORF">EA58_14105</name>
</gene>
<accession>A0A066RKM1</accession>
<dbReference type="RefSeq" id="WP_036753768.1">
    <property type="nucleotide sequence ID" value="NZ_JAGSGC010000004.1"/>
</dbReference>
<reference evidence="9 10" key="1">
    <citation type="submission" date="2014-04" db="EMBL/GenBank/DDBJ databases">
        <title>Draft genome sequence of Photobacterium halotolerans S2753: a solonamide, ngercheumicin and holomycin producer.</title>
        <authorList>
            <person name="Machado H.R."/>
            <person name="Gram L."/>
        </authorList>
    </citation>
    <scope>NUCLEOTIDE SEQUENCE [LARGE SCALE GENOMIC DNA]</scope>
    <source>
        <strain evidence="9 10">S2753</strain>
    </source>
</reference>
<dbReference type="GO" id="GO:0017038">
    <property type="term" value="P:protein import"/>
    <property type="evidence" value="ECO:0007669"/>
    <property type="project" value="TreeGrafter"/>
</dbReference>
<evidence type="ECO:0000256" key="5">
    <source>
        <dbReference type="ARBA" id="ARBA00023136"/>
    </source>
</evidence>
<evidence type="ECO:0000256" key="6">
    <source>
        <dbReference type="RuleBase" id="RU004057"/>
    </source>
</evidence>
<dbReference type="InterPro" id="IPR050790">
    <property type="entry name" value="ExbB/TolQ_transport"/>
</dbReference>
<protein>
    <recommendedName>
        <fullName evidence="8">MotA/TolQ/ExbB proton channel domain-containing protein</fullName>
    </recommendedName>
</protein>
<evidence type="ECO:0000313" key="10">
    <source>
        <dbReference type="Proteomes" id="UP000027192"/>
    </source>
</evidence>
<feature type="transmembrane region" description="Helical" evidence="7">
    <location>
        <begin position="12"/>
        <end position="34"/>
    </location>
</feature>
<keyword evidence="10" id="KW-1185">Reference proteome</keyword>
<sequence length="231" mass="25101">MGILSSIGHATLFVQIVVFMLVSLSILSWAVIVWKIKTFLSINLIIENILSATLGQRIRISELKTNLGESHAEKIIFNSVSLAGQKITKCESIEEITHVERLVKESSASSIYTFKASIDRFTSSLATIALIAPYIGLLGTVWGLLDAFQNLADVKVVTFQTVAPSIVEALFATAIGLFVAIPASAGFNVISKQSSQMVGKLTMINDSLINQVSQIKCSSIQEKKGRLLRND</sequence>
<evidence type="ECO:0000259" key="8">
    <source>
        <dbReference type="Pfam" id="PF01618"/>
    </source>
</evidence>
<keyword evidence="4 7" id="KW-1133">Transmembrane helix</keyword>
<comment type="subcellular location">
    <subcellularLocation>
        <location evidence="1">Cell membrane</location>
        <topology evidence="1">Multi-pass membrane protein</topology>
    </subcellularLocation>
    <subcellularLocation>
        <location evidence="6">Membrane</location>
        <topology evidence="6">Multi-pass membrane protein</topology>
    </subcellularLocation>
</comment>
<dbReference type="AlphaFoldDB" id="A0A066RKM1"/>
<dbReference type="GO" id="GO:0005886">
    <property type="term" value="C:plasma membrane"/>
    <property type="evidence" value="ECO:0007669"/>
    <property type="project" value="UniProtKB-SubCell"/>
</dbReference>
<feature type="transmembrane region" description="Helical" evidence="7">
    <location>
        <begin position="125"/>
        <end position="145"/>
    </location>
</feature>
<evidence type="ECO:0000256" key="2">
    <source>
        <dbReference type="ARBA" id="ARBA00022475"/>
    </source>
</evidence>
<name>A0A066RKM1_9GAMM</name>
<feature type="transmembrane region" description="Helical" evidence="7">
    <location>
        <begin position="165"/>
        <end position="190"/>
    </location>
</feature>
<keyword evidence="5 7" id="KW-0472">Membrane</keyword>
<evidence type="ECO:0000256" key="4">
    <source>
        <dbReference type="ARBA" id="ARBA00022989"/>
    </source>
</evidence>
<keyword evidence="2" id="KW-1003">Cell membrane</keyword>
<feature type="domain" description="MotA/TolQ/ExbB proton channel" evidence="8">
    <location>
        <begin position="102"/>
        <end position="201"/>
    </location>
</feature>
<proteinExistence type="inferred from homology"/>
<dbReference type="EMBL" id="JMIB01000027">
    <property type="protein sequence ID" value="KDM90889.1"/>
    <property type="molecule type" value="Genomic_DNA"/>
</dbReference>